<dbReference type="PROSITE" id="PS51007">
    <property type="entry name" value="CYTC"/>
    <property type="match status" value="1"/>
</dbReference>
<protein>
    <recommendedName>
        <fullName evidence="7">Cytochrome c domain-containing protein</fullName>
    </recommendedName>
</protein>
<accession>A0ABP8GYW9</accession>
<reference evidence="9" key="1">
    <citation type="journal article" date="2019" name="Int. J. Syst. Evol. Microbiol.">
        <title>The Global Catalogue of Microorganisms (GCM) 10K type strain sequencing project: providing services to taxonomists for standard genome sequencing and annotation.</title>
        <authorList>
            <consortium name="The Broad Institute Genomics Platform"/>
            <consortium name="The Broad Institute Genome Sequencing Center for Infectious Disease"/>
            <person name="Wu L."/>
            <person name="Ma J."/>
        </authorList>
    </citation>
    <scope>NUCLEOTIDE SEQUENCE [LARGE SCALE GENOMIC DNA]</scope>
    <source>
        <strain evidence="9">JCM 17919</strain>
    </source>
</reference>
<gene>
    <name evidence="8" type="ORF">GCM10023184_24210</name>
</gene>
<dbReference type="SUPFAM" id="SSF46626">
    <property type="entry name" value="Cytochrome c"/>
    <property type="match status" value="1"/>
</dbReference>
<keyword evidence="2 4" id="KW-0479">Metal-binding</keyword>
<feature type="chain" id="PRO_5047084850" description="Cytochrome c domain-containing protein" evidence="6">
    <location>
        <begin position="21"/>
        <end position="173"/>
    </location>
</feature>
<keyword evidence="5" id="KW-0812">Transmembrane</keyword>
<evidence type="ECO:0000259" key="7">
    <source>
        <dbReference type="PROSITE" id="PS51007"/>
    </source>
</evidence>
<keyword evidence="6" id="KW-0732">Signal</keyword>
<evidence type="ECO:0000256" key="5">
    <source>
        <dbReference type="SAM" id="Phobius"/>
    </source>
</evidence>
<keyword evidence="3 4" id="KW-0408">Iron</keyword>
<comment type="caution">
    <text evidence="8">The sequence shown here is derived from an EMBL/GenBank/DDBJ whole genome shotgun (WGS) entry which is preliminary data.</text>
</comment>
<dbReference type="InterPro" id="IPR009056">
    <property type="entry name" value="Cyt_c-like_dom"/>
</dbReference>
<organism evidence="8 9">
    <name type="scientific">Flaviaesturariibacter amylovorans</name>
    <dbReference type="NCBI Taxonomy" id="1084520"/>
    <lineage>
        <taxon>Bacteria</taxon>
        <taxon>Pseudomonadati</taxon>
        <taxon>Bacteroidota</taxon>
        <taxon>Chitinophagia</taxon>
        <taxon>Chitinophagales</taxon>
        <taxon>Chitinophagaceae</taxon>
        <taxon>Flaviaestuariibacter</taxon>
    </lineage>
</organism>
<dbReference type="Gene3D" id="1.10.760.10">
    <property type="entry name" value="Cytochrome c-like domain"/>
    <property type="match status" value="1"/>
</dbReference>
<feature type="domain" description="Cytochrome c" evidence="7">
    <location>
        <begin position="22"/>
        <end position="114"/>
    </location>
</feature>
<evidence type="ECO:0000313" key="9">
    <source>
        <dbReference type="Proteomes" id="UP001501725"/>
    </source>
</evidence>
<evidence type="ECO:0000256" key="1">
    <source>
        <dbReference type="ARBA" id="ARBA00022617"/>
    </source>
</evidence>
<keyword evidence="5" id="KW-1133">Transmembrane helix</keyword>
<feature type="signal peptide" evidence="6">
    <location>
        <begin position="1"/>
        <end position="20"/>
    </location>
</feature>
<dbReference type="Pfam" id="PF00034">
    <property type="entry name" value="Cytochrom_C"/>
    <property type="match status" value="1"/>
</dbReference>
<evidence type="ECO:0000313" key="8">
    <source>
        <dbReference type="EMBL" id="GAA4331977.1"/>
    </source>
</evidence>
<sequence length="173" mass="18722">MKTTLSLLILLLAATAAAIAAPPAEDGKAIFSSRCAACHNIHKDLTGPALAGLDQRRPLDWIVKFVQSSQSLVKSGDKTAVALFEKHNKIVMPDHTDLGAEQIRNIVEYIKAEGAVAKETAPFAKPGKLRPAYLPTPIGHKFFIGFLAVVLLLVGVLLFAVQLKQFQRNQEEA</sequence>
<feature type="transmembrane region" description="Helical" evidence="5">
    <location>
        <begin position="142"/>
        <end position="161"/>
    </location>
</feature>
<keyword evidence="5" id="KW-0472">Membrane</keyword>
<evidence type="ECO:0000256" key="6">
    <source>
        <dbReference type="SAM" id="SignalP"/>
    </source>
</evidence>
<dbReference type="RefSeq" id="WP_345255992.1">
    <property type="nucleotide sequence ID" value="NZ_BAABGY010000007.1"/>
</dbReference>
<proteinExistence type="predicted"/>
<keyword evidence="9" id="KW-1185">Reference proteome</keyword>
<evidence type="ECO:0000256" key="2">
    <source>
        <dbReference type="ARBA" id="ARBA00022723"/>
    </source>
</evidence>
<dbReference type="EMBL" id="BAABGY010000007">
    <property type="protein sequence ID" value="GAA4331977.1"/>
    <property type="molecule type" value="Genomic_DNA"/>
</dbReference>
<dbReference type="Proteomes" id="UP001501725">
    <property type="component" value="Unassembled WGS sequence"/>
</dbReference>
<name>A0ABP8GYW9_9BACT</name>
<evidence type="ECO:0000256" key="3">
    <source>
        <dbReference type="ARBA" id="ARBA00023004"/>
    </source>
</evidence>
<dbReference type="InterPro" id="IPR036909">
    <property type="entry name" value="Cyt_c-like_dom_sf"/>
</dbReference>
<keyword evidence="1 4" id="KW-0349">Heme</keyword>
<evidence type="ECO:0000256" key="4">
    <source>
        <dbReference type="PROSITE-ProRule" id="PRU00433"/>
    </source>
</evidence>